<evidence type="ECO:0000313" key="2">
    <source>
        <dbReference type="Proteomes" id="UP001454036"/>
    </source>
</evidence>
<dbReference type="EMBL" id="BAABME010012379">
    <property type="protein sequence ID" value="GAA0185048.1"/>
    <property type="molecule type" value="Genomic_DNA"/>
</dbReference>
<accession>A0AAV3RVC4</accession>
<evidence type="ECO:0000313" key="1">
    <source>
        <dbReference type="EMBL" id="GAA0185048.1"/>
    </source>
</evidence>
<proteinExistence type="predicted"/>
<evidence type="ECO:0008006" key="3">
    <source>
        <dbReference type="Google" id="ProtNLM"/>
    </source>
</evidence>
<protein>
    <recommendedName>
        <fullName evidence="3">Reverse transcriptase domain-containing protein</fullName>
    </recommendedName>
</protein>
<dbReference type="AlphaFoldDB" id="A0AAV3RVC4"/>
<organism evidence="1 2">
    <name type="scientific">Lithospermum erythrorhizon</name>
    <name type="common">Purple gromwell</name>
    <name type="synonym">Lithospermum officinale var. erythrorhizon</name>
    <dbReference type="NCBI Taxonomy" id="34254"/>
    <lineage>
        <taxon>Eukaryota</taxon>
        <taxon>Viridiplantae</taxon>
        <taxon>Streptophyta</taxon>
        <taxon>Embryophyta</taxon>
        <taxon>Tracheophyta</taxon>
        <taxon>Spermatophyta</taxon>
        <taxon>Magnoliopsida</taxon>
        <taxon>eudicotyledons</taxon>
        <taxon>Gunneridae</taxon>
        <taxon>Pentapetalae</taxon>
        <taxon>asterids</taxon>
        <taxon>lamiids</taxon>
        <taxon>Boraginales</taxon>
        <taxon>Boraginaceae</taxon>
        <taxon>Boraginoideae</taxon>
        <taxon>Lithospermeae</taxon>
        <taxon>Lithospermum</taxon>
    </lineage>
</organism>
<dbReference type="Proteomes" id="UP001454036">
    <property type="component" value="Unassembled WGS sequence"/>
</dbReference>
<dbReference type="PANTHER" id="PTHR33116:SF86">
    <property type="entry name" value="REVERSE TRANSCRIPTASE DOMAIN-CONTAINING PROTEIN"/>
    <property type="match status" value="1"/>
</dbReference>
<reference evidence="1 2" key="1">
    <citation type="submission" date="2024-01" db="EMBL/GenBank/DDBJ databases">
        <title>The complete chloroplast genome sequence of Lithospermum erythrorhizon: insights into the phylogenetic relationship among Boraginaceae species and the maternal lineages of purple gromwells.</title>
        <authorList>
            <person name="Okada T."/>
            <person name="Watanabe K."/>
        </authorList>
    </citation>
    <scope>NUCLEOTIDE SEQUENCE [LARGE SCALE GENOMIC DNA]</scope>
</reference>
<comment type="caution">
    <text evidence="1">The sequence shown here is derived from an EMBL/GenBank/DDBJ whole genome shotgun (WGS) entry which is preliminary data.</text>
</comment>
<sequence>MLREAEERKVLTGVKISAGSPSISHILFADDTLIFCKATEDEGGRFEKRTSSEVRQRVSIVLPIVEVRDQGKYLGLPLHIGRSTKEVFGYIQGRVEAGVKGWKGKFLSQAGKEVMLKSVASAIPNYIMNCFKLPFIEGVNRAMAKYWWASEDKERGIH</sequence>
<name>A0AAV3RVC4_LITER</name>
<gene>
    <name evidence="1" type="ORF">LIER_32336</name>
</gene>
<dbReference type="PANTHER" id="PTHR33116">
    <property type="entry name" value="REVERSE TRANSCRIPTASE ZINC-BINDING DOMAIN-CONTAINING PROTEIN-RELATED-RELATED"/>
    <property type="match status" value="1"/>
</dbReference>
<keyword evidence="2" id="KW-1185">Reference proteome</keyword>